<sequence>MSEDTSNQDQSMVDPSETPPSRAETEVVIADEAAVNGASEVLPSAGEIVEQESSASTPDAEPQSIPEALGLELVGELRLIGIMSPLGSAMAIYVDNHCGDGVYNVMANSNIAVRAVIAQGHFDIMQQVLQAVFPVERFGLLEFTVPFRSVGPELREVPLPAGFSRAYLGLRPAGTVEPRFEIRGRDEGPPRLVRQVERAWAEWLAVNQVPHGDEASWGLVAWPELPYCANGMDLEIVQELEEELSD</sequence>
<dbReference type="OrthoDB" id="5026901at2759"/>
<dbReference type="AlphaFoldDB" id="A0A0I9YCT0"/>
<feature type="compositionally biased region" description="Polar residues" evidence="1">
    <location>
        <begin position="1"/>
        <end position="13"/>
    </location>
</feature>
<reference evidence="2" key="1">
    <citation type="submission" date="2019-05" db="EMBL/GenBank/DDBJ databases">
        <authorList>
            <person name="Piombo E."/>
        </authorList>
    </citation>
    <scope>NUCLEOTIDE SEQUENCE</scope>
    <source>
        <strain evidence="2">C2S</strain>
    </source>
</reference>
<evidence type="ECO:0000313" key="2">
    <source>
        <dbReference type="EMBL" id="VTT72552.1"/>
    </source>
</evidence>
<name>A0A0I9YCT0_FUSFU</name>
<evidence type="ECO:0000256" key="1">
    <source>
        <dbReference type="SAM" id="MobiDB-lite"/>
    </source>
</evidence>
<organism evidence="2 3">
    <name type="scientific">Fusarium fujikuroi</name>
    <name type="common">Bakanae and foot rot disease fungus</name>
    <name type="synonym">Gibberella fujikuroi</name>
    <dbReference type="NCBI Taxonomy" id="5127"/>
    <lineage>
        <taxon>Eukaryota</taxon>
        <taxon>Fungi</taxon>
        <taxon>Dikarya</taxon>
        <taxon>Ascomycota</taxon>
        <taxon>Pezizomycotina</taxon>
        <taxon>Sordariomycetes</taxon>
        <taxon>Hypocreomycetidae</taxon>
        <taxon>Hypocreales</taxon>
        <taxon>Nectriaceae</taxon>
        <taxon>Fusarium</taxon>
        <taxon>Fusarium fujikuroi species complex</taxon>
    </lineage>
</organism>
<proteinExistence type="predicted"/>
<accession>A0A0I9YCT0</accession>
<dbReference type="EMBL" id="CABFJX010000346">
    <property type="protein sequence ID" value="VTT72552.1"/>
    <property type="molecule type" value="Genomic_DNA"/>
</dbReference>
<dbReference type="Proteomes" id="UP000760494">
    <property type="component" value="Unassembled WGS sequence"/>
</dbReference>
<comment type="caution">
    <text evidence="2">The sequence shown here is derived from an EMBL/GenBank/DDBJ whole genome shotgun (WGS) entry which is preliminary data.</text>
</comment>
<protein>
    <submittedName>
        <fullName evidence="2">Uncharacterized protein</fullName>
    </submittedName>
</protein>
<evidence type="ECO:0000313" key="3">
    <source>
        <dbReference type="Proteomes" id="UP000760494"/>
    </source>
</evidence>
<feature type="region of interest" description="Disordered" evidence="1">
    <location>
        <begin position="1"/>
        <end position="26"/>
    </location>
</feature>
<gene>
    <name evidence="2" type="ORF">C2S_8638</name>
</gene>